<feature type="region of interest" description="Disordered" evidence="1">
    <location>
        <begin position="1"/>
        <end position="72"/>
    </location>
</feature>
<feature type="compositionally biased region" description="Polar residues" evidence="1">
    <location>
        <begin position="352"/>
        <end position="382"/>
    </location>
</feature>
<dbReference type="HOGENOM" id="CLU_600011_0_0_1"/>
<feature type="compositionally biased region" description="Low complexity" evidence="1">
    <location>
        <begin position="51"/>
        <end position="60"/>
    </location>
</feature>
<feature type="compositionally biased region" description="Polar residues" evidence="1">
    <location>
        <begin position="92"/>
        <end position="115"/>
    </location>
</feature>
<dbReference type="AlphaFoldDB" id="A0A0C9W0A6"/>
<evidence type="ECO:0000256" key="1">
    <source>
        <dbReference type="SAM" id="MobiDB-lite"/>
    </source>
</evidence>
<feature type="compositionally biased region" description="Basic residues" evidence="1">
    <location>
        <begin position="403"/>
        <end position="413"/>
    </location>
</feature>
<name>A0A0C9W0A6_9AGAM</name>
<organism evidence="2 3">
    <name type="scientific">Hydnomerulius pinastri MD-312</name>
    <dbReference type="NCBI Taxonomy" id="994086"/>
    <lineage>
        <taxon>Eukaryota</taxon>
        <taxon>Fungi</taxon>
        <taxon>Dikarya</taxon>
        <taxon>Basidiomycota</taxon>
        <taxon>Agaricomycotina</taxon>
        <taxon>Agaricomycetes</taxon>
        <taxon>Agaricomycetidae</taxon>
        <taxon>Boletales</taxon>
        <taxon>Boletales incertae sedis</taxon>
        <taxon>Leucogyrophana</taxon>
    </lineage>
</organism>
<dbReference type="EMBL" id="KN839893">
    <property type="protein sequence ID" value="KIJ59253.1"/>
    <property type="molecule type" value="Genomic_DNA"/>
</dbReference>
<sequence length="456" mass="50013">MEEGEGEGADESMGQGKVLEKRAEGNRVVSSSRKRKVDEKGNASPERPPTKKSTPPFTSSLNHSPLTSHVSGFLPNWQKEQLRRATIEVNFNTGGPSLSQWPSAAKSNSQPSNFSFHAYGGLADTGEHEHNRPDTPVNPTATCLTPTSPLVNGEGEDLEMGEGEDLEVGEGEGKEMSEGEGKKMGKMSEEDDVPNDDHTKNRAPKNRLDESRVGARRGGCSCGEDNDEPKNHALKKGLGGGRVGAQEHGRSSSEDDNNDDEQNAYKPENNCADETSEGSSDWLDDRIMKLFGPPAHKPSRLGGRRASPLPKVRPNAFKKVPGRQPKPVIEISAPCSFALTQKTKPKLPGTLHSKSGLSVDNHTRSRPSTHGQGPRSVRTNQNIDDDGDMDENEEDDEDEAPRGSRKRKKAKKFINKDLPGFPGIMPQFHDRLLPRWYHYIKTLGFLHLDPTHCCPQ</sequence>
<feature type="compositionally biased region" description="Basic and acidic residues" evidence="1">
    <location>
        <begin position="195"/>
        <end position="213"/>
    </location>
</feature>
<accession>A0A0C9W0A6</accession>
<feature type="compositionally biased region" description="Polar residues" evidence="1">
    <location>
        <begin position="137"/>
        <end position="150"/>
    </location>
</feature>
<feature type="compositionally biased region" description="Acidic residues" evidence="1">
    <location>
        <begin position="383"/>
        <end position="399"/>
    </location>
</feature>
<feature type="region of interest" description="Disordered" evidence="1">
    <location>
        <begin position="92"/>
        <end position="325"/>
    </location>
</feature>
<feature type="compositionally biased region" description="Acidic residues" evidence="1">
    <location>
        <begin position="1"/>
        <end position="10"/>
    </location>
</feature>
<dbReference type="Proteomes" id="UP000053820">
    <property type="component" value="Unassembled WGS sequence"/>
</dbReference>
<feature type="compositionally biased region" description="Polar residues" evidence="1">
    <location>
        <begin position="61"/>
        <end position="70"/>
    </location>
</feature>
<gene>
    <name evidence="2" type="ORF">HYDPIDRAFT_170917</name>
</gene>
<feature type="region of interest" description="Disordered" evidence="1">
    <location>
        <begin position="342"/>
        <end position="416"/>
    </location>
</feature>
<evidence type="ECO:0000313" key="2">
    <source>
        <dbReference type="EMBL" id="KIJ59253.1"/>
    </source>
</evidence>
<protein>
    <submittedName>
        <fullName evidence="2">Uncharacterized protein</fullName>
    </submittedName>
</protein>
<proteinExistence type="predicted"/>
<feature type="compositionally biased region" description="Acidic residues" evidence="1">
    <location>
        <begin position="154"/>
        <end position="170"/>
    </location>
</feature>
<feature type="compositionally biased region" description="Basic and acidic residues" evidence="1">
    <location>
        <begin position="171"/>
        <end position="188"/>
    </location>
</feature>
<evidence type="ECO:0000313" key="3">
    <source>
        <dbReference type="Proteomes" id="UP000053820"/>
    </source>
</evidence>
<keyword evidence="3" id="KW-1185">Reference proteome</keyword>
<reference evidence="2 3" key="1">
    <citation type="submission" date="2014-04" db="EMBL/GenBank/DDBJ databases">
        <title>Evolutionary Origins and Diversification of the Mycorrhizal Mutualists.</title>
        <authorList>
            <consortium name="DOE Joint Genome Institute"/>
            <consortium name="Mycorrhizal Genomics Consortium"/>
            <person name="Kohler A."/>
            <person name="Kuo A."/>
            <person name="Nagy L.G."/>
            <person name="Floudas D."/>
            <person name="Copeland A."/>
            <person name="Barry K.W."/>
            <person name="Cichocki N."/>
            <person name="Veneault-Fourrey C."/>
            <person name="LaButti K."/>
            <person name="Lindquist E.A."/>
            <person name="Lipzen A."/>
            <person name="Lundell T."/>
            <person name="Morin E."/>
            <person name="Murat C."/>
            <person name="Riley R."/>
            <person name="Ohm R."/>
            <person name="Sun H."/>
            <person name="Tunlid A."/>
            <person name="Henrissat B."/>
            <person name="Grigoriev I.V."/>
            <person name="Hibbett D.S."/>
            <person name="Martin F."/>
        </authorList>
    </citation>
    <scope>NUCLEOTIDE SEQUENCE [LARGE SCALE GENOMIC DNA]</scope>
    <source>
        <strain evidence="2 3">MD-312</strain>
    </source>
</reference>